<dbReference type="PROSITE" id="PS50928">
    <property type="entry name" value="ABC_TM1"/>
    <property type="match status" value="1"/>
</dbReference>
<dbReference type="GO" id="GO:0055085">
    <property type="term" value="P:transmembrane transport"/>
    <property type="evidence" value="ECO:0007669"/>
    <property type="project" value="InterPro"/>
</dbReference>
<dbReference type="InterPro" id="IPR035906">
    <property type="entry name" value="MetI-like_sf"/>
</dbReference>
<evidence type="ECO:0000256" key="7">
    <source>
        <dbReference type="RuleBase" id="RU363032"/>
    </source>
</evidence>
<dbReference type="AlphaFoldDB" id="A0A143BK48"/>
<reference evidence="9 10" key="1">
    <citation type="journal article" date="2014" name="Proc. Natl. Acad. Sci. U.S.A.">
        <title>Functional type 2 photosynthetic reaction centers found in the rare bacterial phylum Gemmatimonadetes.</title>
        <authorList>
            <person name="Zeng Y."/>
            <person name="Feng F."/>
            <person name="Medova H."/>
            <person name="Dean J."/>
            <person name="Koblizek M."/>
        </authorList>
    </citation>
    <scope>NUCLEOTIDE SEQUENCE [LARGE SCALE GENOMIC DNA]</scope>
    <source>
        <strain evidence="9 10">AP64</strain>
    </source>
</reference>
<feature type="transmembrane region" description="Helical" evidence="7">
    <location>
        <begin position="77"/>
        <end position="101"/>
    </location>
</feature>
<feature type="transmembrane region" description="Helical" evidence="7">
    <location>
        <begin position="122"/>
        <end position="145"/>
    </location>
</feature>
<dbReference type="Proteomes" id="UP000076404">
    <property type="component" value="Chromosome"/>
</dbReference>
<evidence type="ECO:0000256" key="4">
    <source>
        <dbReference type="ARBA" id="ARBA00022692"/>
    </source>
</evidence>
<dbReference type="InterPro" id="IPR000515">
    <property type="entry name" value="MetI-like"/>
</dbReference>
<keyword evidence="10" id="KW-1185">Reference proteome</keyword>
<comment type="similarity">
    <text evidence="7">Belongs to the binding-protein-dependent transport system permease family.</text>
</comment>
<evidence type="ECO:0000256" key="6">
    <source>
        <dbReference type="ARBA" id="ARBA00023136"/>
    </source>
</evidence>
<evidence type="ECO:0000313" key="9">
    <source>
        <dbReference type="EMBL" id="AMW04804.1"/>
    </source>
</evidence>
<keyword evidence="6 7" id="KW-0472">Membrane</keyword>
<proteinExistence type="inferred from homology"/>
<accession>A0A143BK48</accession>
<dbReference type="OrthoDB" id="9805884at2"/>
<dbReference type="Gene3D" id="1.10.3720.10">
    <property type="entry name" value="MetI-like"/>
    <property type="match status" value="1"/>
</dbReference>
<reference evidence="9 10" key="2">
    <citation type="journal article" date="2016" name="Environ. Microbiol. Rep.">
        <title>Metagenomic evidence for the presence of phototrophic Gemmatimonadetes bacteria in diverse environments.</title>
        <authorList>
            <person name="Zeng Y."/>
            <person name="Baumbach J."/>
            <person name="Barbosa E.G."/>
            <person name="Azevedo V."/>
            <person name="Zhang C."/>
            <person name="Koblizek M."/>
        </authorList>
    </citation>
    <scope>NUCLEOTIDE SEQUENCE [LARGE SCALE GENOMIC DNA]</scope>
    <source>
        <strain evidence="9 10">AP64</strain>
    </source>
</reference>
<organism evidence="9 10">
    <name type="scientific">Gemmatimonas phototrophica</name>
    <dbReference type="NCBI Taxonomy" id="1379270"/>
    <lineage>
        <taxon>Bacteria</taxon>
        <taxon>Pseudomonadati</taxon>
        <taxon>Gemmatimonadota</taxon>
        <taxon>Gemmatimonadia</taxon>
        <taxon>Gemmatimonadales</taxon>
        <taxon>Gemmatimonadaceae</taxon>
        <taxon>Gemmatimonas</taxon>
    </lineage>
</organism>
<keyword evidence="5 7" id="KW-1133">Transmembrane helix</keyword>
<dbReference type="CDD" id="cd06261">
    <property type="entry name" value="TM_PBP2"/>
    <property type="match status" value="1"/>
</dbReference>
<protein>
    <recommendedName>
        <fullName evidence="8">ABC transmembrane type-1 domain-containing protein</fullName>
    </recommendedName>
</protein>
<evidence type="ECO:0000256" key="3">
    <source>
        <dbReference type="ARBA" id="ARBA00022475"/>
    </source>
</evidence>
<sequence>MSANVGMNRSARPSPALLFLLALIAGAIIAPLVAPFAADALDLANRRAAPSGMHWFGTDELGRDVLTRVLLGARVSLAIGLLSAFASAGLGVMIGSVAAFAGGWVDDLLMRLTDAMLSVPRLPLLMLAAAVVQPGVPTLILLVAFTGWMETARVVRADVQSLVTQDFVQAAHAMGATPVRVLLRHILPAIVPTASVATTLAIGRAILLESTMSFFGVGVQPPTASWGNMLYQAQSTMSSEPWLAIFPGLFIFITVLACNAVGDALGRRPSRALP</sequence>
<evidence type="ECO:0000313" key="10">
    <source>
        <dbReference type="Proteomes" id="UP000076404"/>
    </source>
</evidence>
<comment type="subcellular location">
    <subcellularLocation>
        <location evidence="1 7">Cell membrane</location>
        <topology evidence="1 7">Multi-pass membrane protein</topology>
    </subcellularLocation>
</comment>
<dbReference type="RefSeq" id="WP_075071464.1">
    <property type="nucleotide sequence ID" value="NZ_CP011454.1"/>
</dbReference>
<keyword evidence="3" id="KW-1003">Cell membrane</keyword>
<dbReference type="PANTHER" id="PTHR43386:SF1">
    <property type="entry name" value="D,D-DIPEPTIDE TRANSPORT SYSTEM PERMEASE PROTEIN DDPC-RELATED"/>
    <property type="match status" value="1"/>
</dbReference>
<gene>
    <name evidence="9" type="ORF">GEMMAAP_08085</name>
</gene>
<dbReference type="InterPro" id="IPR050366">
    <property type="entry name" value="BP-dependent_transpt_permease"/>
</dbReference>
<dbReference type="PANTHER" id="PTHR43386">
    <property type="entry name" value="OLIGOPEPTIDE TRANSPORT SYSTEM PERMEASE PROTEIN APPC"/>
    <property type="match status" value="1"/>
</dbReference>
<evidence type="ECO:0000259" key="8">
    <source>
        <dbReference type="PROSITE" id="PS50928"/>
    </source>
</evidence>
<evidence type="ECO:0000256" key="1">
    <source>
        <dbReference type="ARBA" id="ARBA00004651"/>
    </source>
</evidence>
<name>A0A143BK48_9BACT</name>
<dbReference type="STRING" id="1379270.GEMMAAP_08085"/>
<dbReference type="KEGG" id="gph:GEMMAAP_08085"/>
<dbReference type="eggNOG" id="COG1173">
    <property type="taxonomic scope" value="Bacteria"/>
</dbReference>
<dbReference type="Pfam" id="PF00528">
    <property type="entry name" value="BPD_transp_1"/>
    <property type="match status" value="1"/>
</dbReference>
<feature type="transmembrane region" description="Helical" evidence="7">
    <location>
        <begin position="242"/>
        <end position="262"/>
    </location>
</feature>
<dbReference type="GO" id="GO:0005886">
    <property type="term" value="C:plasma membrane"/>
    <property type="evidence" value="ECO:0007669"/>
    <property type="project" value="UniProtKB-SubCell"/>
</dbReference>
<evidence type="ECO:0000256" key="5">
    <source>
        <dbReference type="ARBA" id="ARBA00022989"/>
    </source>
</evidence>
<dbReference type="EMBL" id="CP011454">
    <property type="protein sequence ID" value="AMW04804.1"/>
    <property type="molecule type" value="Genomic_DNA"/>
</dbReference>
<keyword evidence="2 7" id="KW-0813">Transport</keyword>
<feature type="domain" description="ABC transmembrane type-1" evidence="8">
    <location>
        <begin position="73"/>
        <end position="262"/>
    </location>
</feature>
<evidence type="ECO:0000256" key="2">
    <source>
        <dbReference type="ARBA" id="ARBA00022448"/>
    </source>
</evidence>
<keyword evidence="4 7" id="KW-0812">Transmembrane</keyword>
<dbReference type="SUPFAM" id="SSF161098">
    <property type="entry name" value="MetI-like"/>
    <property type="match status" value="1"/>
</dbReference>